<dbReference type="AlphaFoldDB" id="A0A6C0AVD5"/>
<accession>A0A6C0AVD5</accession>
<organism evidence="1">
    <name type="scientific">viral metagenome</name>
    <dbReference type="NCBI Taxonomy" id="1070528"/>
    <lineage>
        <taxon>unclassified sequences</taxon>
        <taxon>metagenomes</taxon>
        <taxon>organismal metagenomes</taxon>
    </lineage>
</organism>
<sequence length="221" mass="26538">MSIYLDKFIKVSNFMSTINFIHIAKNAGSSIEKYCNKNKRIRYHGHDAEVSCLENQMIIIRDPYSRFCSAVRYAIKNYPDSQKIRKIINAGLITPNHWAEAWADKSHTHHNLIMNEIKNHEHKIDSVKIPLKWTYIPQHYWINESKLRYVVPFDDINSYLLYRFDFKVPVINKSKYKKDKQIDDLSDKSKKFLKEIYKKDFEFIEKYSNFQVSTWYLNSKH</sequence>
<name>A0A6C0AVD5_9ZZZZ</name>
<proteinExistence type="predicted"/>
<evidence type="ECO:0000313" key="1">
    <source>
        <dbReference type="EMBL" id="QHS83526.1"/>
    </source>
</evidence>
<protein>
    <submittedName>
        <fullName evidence="1">Uncharacterized protein</fullName>
    </submittedName>
</protein>
<dbReference type="EMBL" id="MN738760">
    <property type="protein sequence ID" value="QHS83526.1"/>
    <property type="molecule type" value="Genomic_DNA"/>
</dbReference>
<reference evidence="1" key="1">
    <citation type="journal article" date="2020" name="Nature">
        <title>Giant virus diversity and host interactions through global metagenomics.</title>
        <authorList>
            <person name="Schulz F."/>
            <person name="Roux S."/>
            <person name="Paez-Espino D."/>
            <person name="Jungbluth S."/>
            <person name="Walsh D.A."/>
            <person name="Denef V.J."/>
            <person name="McMahon K.D."/>
            <person name="Konstantinidis K.T."/>
            <person name="Eloe-Fadrosh E.A."/>
            <person name="Kyrpides N.C."/>
            <person name="Woyke T."/>
        </authorList>
    </citation>
    <scope>NUCLEOTIDE SEQUENCE</scope>
    <source>
        <strain evidence="1">GVMAG-S-ERX555961-36</strain>
    </source>
</reference>